<reference evidence="1 2" key="1">
    <citation type="submission" date="2019-07" db="EMBL/GenBank/DDBJ databases">
        <title>Whole genome shotgun sequence of Deinococcus cellulosilyticus NBRC 106333.</title>
        <authorList>
            <person name="Hosoyama A."/>
            <person name="Uohara A."/>
            <person name="Ohji S."/>
            <person name="Ichikawa N."/>
        </authorList>
    </citation>
    <scope>NUCLEOTIDE SEQUENCE [LARGE SCALE GENOMIC DNA]</scope>
    <source>
        <strain evidence="1 2">NBRC 106333</strain>
    </source>
</reference>
<evidence type="ECO:0000313" key="2">
    <source>
        <dbReference type="Proteomes" id="UP000321306"/>
    </source>
</evidence>
<dbReference type="RefSeq" id="WP_146885309.1">
    <property type="nucleotide sequence ID" value="NZ_BJXB01000012.1"/>
</dbReference>
<dbReference type="InterPro" id="IPR009045">
    <property type="entry name" value="Zn_M74/Hedgehog-like"/>
</dbReference>
<proteinExistence type="predicted"/>
<evidence type="ECO:0000313" key="1">
    <source>
        <dbReference type="EMBL" id="GEM47224.1"/>
    </source>
</evidence>
<dbReference type="AlphaFoldDB" id="A0A511N2Z4"/>
<dbReference type="SUPFAM" id="SSF55166">
    <property type="entry name" value="Hedgehog/DD-peptidase"/>
    <property type="match status" value="1"/>
</dbReference>
<keyword evidence="2" id="KW-1185">Reference proteome</keyword>
<dbReference type="OrthoDB" id="67175at2"/>
<name>A0A511N2Z4_DEIC1</name>
<gene>
    <name evidence="1" type="ORF">DC3_28590</name>
</gene>
<dbReference type="CDD" id="cd14845">
    <property type="entry name" value="L-Ala-D-Glu_peptidase_like"/>
    <property type="match status" value="1"/>
</dbReference>
<protein>
    <submittedName>
        <fullName evidence="1">Uncharacterized protein</fullName>
    </submittedName>
</protein>
<dbReference type="Gene3D" id="3.30.1380.10">
    <property type="match status" value="1"/>
</dbReference>
<dbReference type="Proteomes" id="UP000321306">
    <property type="component" value="Unassembled WGS sequence"/>
</dbReference>
<accession>A0A511N2Z4</accession>
<sequence>MKLNTGITLDTLNPQFRENVKRWAAAVEAAYPQFEVRVTSARRTAQQQNALFRQNSPQRWVTNCDGVRDLSMHQYGLAVDIVLVRRSTGTLDWKQQTYRTVYAHVQPGQFGLETIPQEMVHLQMAGSQARYSGGRLSPAYCRQLKLVVS</sequence>
<organism evidence="1 2">
    <name type="scientific">Deinococcus cellulosilyticus (strain DSM 18568 / NBRC 106333 / KACC 11606 / 5516J-15)</name>
    <dbReference type="NCBI Taxonomy" id="1223518"/>
    <lineage>
        <taxon>Bacteria</taxon>
        <taxon>Thermotogati</taxon>
        <taxon>Deinococcota</taxon>
        <taxon>Deinococci</taxon>
        <taxon>Deinococcales</taxon>
        <taxon>Deinococcaceae</taxon>
        <taxon>Deinococcus</taxon>
    </lineage>
</organism>
<comment type="caution">
    <text evidence="1">The sequence shown here is derived from an EMBL/GenBank/DDBJ whole genome shotgun (WGS) entry which is preliminary data.</text>
</comment>
<dbReference type="EMBL" id="BJXB01000012">
    <property type="protein sequence ID" value="GEM47224.1"/>
    <property type="molecule type" value="Genomic_DNA"/>
</dbReference>